<reference evidence="4 5" key="1">
    <citation type="submission" date="2018-11" db="EMBL/GenBank/DDBJ databases">
        <authorList>
            <consortium name="Pathogen Informatics"/>
        </authorList>
    </citation>
    <scope>NUCLEOTIDE SEQUENCE [LARGE SCALE GENOMIC DNA]</scope>
</reference>
<accession>A0A3P7L9T7</accession>
<evidence type="ECO:0000256" key="1">
    <source>
        <dbReference type="SAM" id="Phobius"/>
    </source>
</evidence>
<dbReference type="InterPro" id="IPR003598">
    <property type="entry name" value="Ig_sub2"/>
</dbReference>
<dbReference type="InterPro" id="IPR007110">
    <property type="entry name" value="Ig-like_dom"/>
</dbReference>
<protein>
    <recommendedName>
        <fullName evidence="3">Ig-like domain-containing protein</fullName>
    </recommendedName>
</protein>
<feature type="chain" id="PRO_5018338476" description="Ig-like domain-containing protein" evidence="2">
    <location>
        <begin position="20"/>
        <end position="345"/>
    </location>
</feature>
<dbReference type="InterPro" id="IPR013783">
    <property type="entry name" value="Ig-like_fold"/>
</dbReference>
<evidence type="ECO:0000313" key="4">
    <source>
        <dbReference type="EMBL" id="VDN10220.1"/>
    </source>
</evidence>
<dbReference type="OrthoDB" id="5970915at2759"/>
<name>A0A3P7L9T7_DIBLA</name>
<dbReference type="Gene3D" id="2.60.40.10">
    <property type="entry name" value="Immunoglobulins"/>
    <property type="match status" value="1"/>
</dbReference>
<feature type="transmembrane region" description="Helical" evidence="1">
    <location>
        <begin position="238"/>
        <end position="259"/>
    </location>
</feature>
<dbReference type="SMART" id="SM00408">
    <property type="entry name" value="IGc2"/>
    <property type="match status" value="1"/>
</dbReference>
<dbReference type="InterPro" id="IPR003599">
    <property type="entry name" value="Ig_sub"/>
</dbReference>
<keyword evidence="1" id="KW-1133">Transmembrane helix</keyword>
<proteinExistence type="predicted"/>
<sequence>MAFLLKITLLVSSIVIANAITVDVRKPEEVLPTYTSLLQYENIEFEKRNRNSSVHLVLSFVVAGLQGPDFSLTWLLNGEALTLQDQSSRATLYAVKNYDTAAQKASVELHLKDSAAPILPIYSKPKRVLQGDPLRLSCKVSVWPLPPNVNWSFHPIDVAQSDDKTAINDAFRNLKPLDIDALQWTNVKFAAEDGVQSDTLRFSELEPKHNGLYACSVSNTLGRDVTFILVDVKDRWAALWPFIGIVVEVTVLVAAILLYERHQMRAKAPTANNANIDSASPNGAASGGTERLVYRPCLRLRSFLTCRFSLAAFSFLYMSARNSHPVFSFVLSFFPISLNHFTVGL</sequence>
<keyword evidence="2" id="KW-0732">Signal</keyword>
<dbReference type="EMBL" id="UYRU01048689">
    <property type="protein sequence ID" value="VDN10220.1"/>
    <property type="molecule type" value="Genomic_DNA"/>
</dbReference>
<evidence type="ECO:0000256" key="2">
    <source>
        <dbReference type="SAM" id="SignalP"/>
    </source>
</evidence>
<dbReference type="SUPFAM" id="SSF48726">
    <property type="entry name" value="Immunoglobulin"/>
    <property type="match status" value="1"/>
</dbReference>
<evidence type="ECO:0000313" key="5">
    <source>
        <dbReference type="Proteomes" id="UP000281553"/>
    </source>
</evidence>
<dbReference type="SMART" id="SM00409">
    <property type="entry name" value="IG"/>
    <property type="match status" value="1"/>
</dbReference>
<dbReference type="InterPro" id="IPR036179">
    <property type="entry name" value="Ig-like_dom_sf"/>
</dbReference>
<feature type="domain" description="Ig-like" evidence="3">
    <location>
        <begin position="117"/>
        <end position="226"/>
    </location>
</feature>
<gene>
    <name evidence="4" type="ORF">DILT_LOCUS6051</name>
</gene>
<dbReference type="AlphaFoldDB" id="A0A3P7L9T7"/>
<feature type="signal peptide" evidence="2">
    <location>
        <begin position="1"/>
        <end position="19"/>
    </location>
</feature>
<evidence type="ECO:0000259" key="3">
    <source>
        <dbReference type="PROSITE" id="PS50835"/>
    </source>
</evidence>
<keyword evidence="1" id="KW-0812">Transmembrane</keyword>
<dbReference type="Proteomes" id="UP000281553">
    <property type="component" value="Unassembled WGS sequence"/>
</dbReference>
<organism evidence="4 5">
    <name type="scientific">Dibothriocephalus latus</name>
    <name type="common">Fish tapeworm</name>
    <name type="synonym">Diphyllobothrium latum</name>
    <dbReference type="NCBI Taxonomy" id="60516"/>
    <lineage>
        <taxon>Eukaryota</taxon>
        <taxon>Metazoa</taxon>
        <taxon>Spiralia</taxon>
        <taxon>Lophotrochozoa</taxon>
        <taxon>Platyhelminthes</taxon>
        <taxon>Cestoda</taxon>
        <taxon>Eucestoda</taxon>
        <taxon>Diphyllobothriidea</taxon>
        <taxon>Diphyllobothriidae</taxon>
        <taxon>Dibothriocephalus</taxon>
    </lineage>
</organism>
<keyword evidence="5" id="KW-1185">Reference proteome</keyword>
<dbReference type="PROSITE" id="PS50835">
    <property type="entry name" value="IG_LIKE"/>
    <property type="match status" value="1"/>
</dbReference>
<keyword evidence="1" id="KW-0472">Membrane</keyword>